<evidence type="ECO:0000313" key="3">
    <source>
        <dbReference type="EMBL" id="KAJ7351078.1"/>
    </source>
</evidence>
<dbReference type="OrthoDB" id="193300at2759"/>
<accession>A0A9X0CJM3</accession>
<feature type="compositionally biased region" description="Polar residues" evidence="1">
    <location>
        <begin position="178"/>
        <end position="189"/>
    </location>
</feature>
<feature type="region of interest" description="Disordered" evidence="1">
    <location>
        <begin position="178"/>
        <end position="233"/>
    </location>
</feature>
<proteinExistence type="predicted"/>
<dbReference type="EMBL" id="MU827366">
    <property type="protein sequence ID" value="KAJ7351078.1"/>
    <property type="molecule type" value="Genomic_DNA"/>
</dbReference>
<dbReference type="InterPro" id="IPR052111">
    <property type="entry name" value="Spermatogenesis_Ciliary_MAP"/>
</dbReference>
<sequence length="373" mass="41739">MSGPLDSPNQLITTLDEEGLQELYTWIDEINLSRPKRSIWRDFSDGVLVAEIVSHFLPKMVEIHNYSSASSISQKLTNWDTLNRKVLSKLNYIVPKTTLKDVAECKPGVIEVVLANLRMKIEKYIAKKKADSLRKQQQVYDEFSPNGPISDHEQYLYDDGQGYLGPENNYGYAFNTSYAQQRNPGNDQQAAGPYGSLPYQSGPVPYPGPDKSGGDSPRGANTRHKSIIKDGKGGAYAGGPLGEKSKLAPVHQGKGKVPRSQSYQDVNGTMDPQSTRLLLEEKEQALLASQETVQILNVKIRRLEHLLHLKDLRIDDLSKRLQLVTQPLPRQLPPQANPPHPPTVDPQIPSMHMHHQNPLPPLHHSSYNSQQLQ</sequence>
<evidence type="ECO:0000313" key="4">
    <source>
        <dbReference type="Proteomes" id="UP001163046"/>
    </source>
</evidence>
<comment type="caution">
    <text evidence="3">The sequence shown here is derived from an EMBL/GenBank/DDBJ whole genome shotgun (WGS) entry which is preliminary data.</text>
</comment>
<dbReference type="PANTHER" id="PTHR12509">
    <property type="entry name" value="SPERMATOGENESIS-ASSOCIATED 4-RELATED"/>
    <property type="match status" value="1"/>
</dbReference>
<dbReference type="GO" id="GO:0005930">
    <property type="term" value="C:axoneme"/>
    <property type="evidence" value="ECO:0007669"/>
    <property type="project" value="TreeGrafter"/>
</dbReference>
<dbReference type="InterPro" id="IPR001715">
    <property type="entry name" value="CH_dom"/>
</dbReference>
<dbReference type="GO" id="GO:0008017">
    <property type="term" value="F:microtubule binding"/>
    <property type="evidence" value="ECO:0007669"/>
    <property type="project" value="TreeGrafter"/>
</dbReference>
<keyword evidence="3" id="KW-0966">Cell projection</keyword>
<evidence type="ECO:0000259" key="2">
    <source>
        <dbReference type="PROSITE" id="PS50021"/>
    </source>
</evidence>
<keyword evidence="4" id="KW-1185">Reference proteome</keyword>
<feature type="region of interest" description="Disordered" evidence="1">
    <location>
        <begin position="247"/>
        <end position="268"/>
    </location>
</feature>
<feature type="domain" description="Calponin-homology (CH)" evidence="2">
    <location>
        <begin position="17"/>
        <end position="122"/>
    </location>
</feature>
<feature type="compositionally biased region" description="Polar residues" evidence="1">
    <location>
        <begin position="259"/>
        <end position="268"/>
    </location>
</feature>
<dbReference type="GO" id="GO:0051493">
    <property type="term" value="P:regulation of cytoskeleton organization"/>
    <property type="evidence" value="ECO:0007669"/>
    <property type="project" value="TreeGrafter"/>
</dbReference>
<keyword evidence="3" id="KW-0282">Flagellum</keyword>
<protein>
    <submittedName>
        <fullName evidence="3">Sperm flagellar protein 1</fullName>
    </submittedName>
</protein>
<dbReference type="AlphaFoldDB" id="A0A9X0CJM3"/>
<feature type="compositionally biased region" description="Pro residues" evidence="1">
    <location>
        <begin position="330"/>
        <end position="344"/>
    </location>
</feature>
<dbReference type="Proteomes" id="UP001163046">
    <property type="component" value="Unassembled WGS sequence"/>
</dbReference>
<organism evidence="3 4">
    <name type="scientific">Desmophyllum pertusum</name>
    <dbReference type="NCBI Taxonomy" id="174260"/>
    <lineage>
        <taxon>Eukaryota</taxon>
        <taxon>Metazoa</taxon>
        <taxon>Cnidaria</taxon>
        <taxon>Anthozoa</taxon>
        <taxon>Hexacorallia</taxon>
        <taxon>Scleractinia</taxon>
        <taxon>Caryophylliina</taxon>
        <taxon>Caryophylliidae</taxon>
        <taxon>Desmophyllum</taxon>
    </lineage>
</organism>
<keyword evidence="3" id="KW-0969">Cilium</keyword>
<dbReference type="Gene3D" id="1.10.418.10">
    <property type="entry name" value="Calponin-like domain"/>
    <property type="match status" value="1"/>
</dbReference>
<feature type="region of interest" description="Disordered" evidence="1">
    <location>
        <begin position="329"/>
        <end position="373"/>
    </location>
</feature>
<dbReference type="InterPro" id="IPR010441">
    <property type="entry name" value="CH_2"/>
</dbReference>
<dbReference type="Pfam" id="PF06294">
    <property type="entry name" value="CH_2"/>
    <property type="match status" value="1"/>
</dbReference>
<dbReference type="PANTHER" id="PTHR12509:SF9">
    <property type="entry name" value="SPERM FLAGELLAR PROTEIN 1 ISOFORM X1"/>
    <property type="match status" value="1"/>
</dbReference>
<dbReference type="FunFam" id="1.10.418.10:FF:000059">
    <property type="entry name" value="RIKEN cDNA 6430531B16 gene"/>
    <property type="match status" value="1"/>
</dbReference>
<dbReference type="PROSITE" id="PS50021">
    <property type="entry name" value="CH"/>
    <property type="match status" value="1"/>
</dbReference>
<name>A0A9X0CJM3_9CNID</name>
<gene>
    <name evidence="3" type="primary">SPEF1</name>
    <name evidence="3" type="ORF">OS493_036892</name>
</gene>
<evidence type="ECO:0000256" key="1">
    <source>
        <dbReference type="SAM" id="MobiDB-lite"/>
    </source>
</evidence>
<reference evidence="3" key="1">
    <citation type="submission" date="2023-01" db="EMBL/GenBank/DDBJ databases">
        <title>Genome assembly of the deep-sea coral Lophelia pertusa.</title>
        <authorList>
            <person name="Herrera S."/>
            <person name="Cordes E."/>
        </authorList>
    </citation>
    <scope>NUCLEOTIDE SEQUENCE</scope>
    <source>
        <strain evidence="3">USNM1676648</strain>
        <tissue evidence="3">Polyp</tissue>
    </source>
</reference>
<dbReference type="InterPro" id="IPR036872">
    <property type="entry name" value="CH_dom_sf"/>
</dbReference>
<dbReference type="SUPFAM" id="SSF47576">
    <property type="entry name" value="Calponin-homology domain, CH-domain"/>
    <property type="match status" value="1"/>
</dbReference>